<keyword evidence="4" id="KW-1185">Reference proteome</keyword>
<evidence type="ECO:0000256" key="1">
    <source>
        <dbReference type="ARBA" id="ARBA00006817"/>
    </source>
</evidence>
<feature type="domain" description="Activator of Hsp90 ATPase homologue 1/2-like C-terminal" evidence="2">
    <location>
        <begin position="28"/>
        <end position="149"/>
    </location>
</feature>
<evidence type="ECO:0000313" key="4">
    <source>
        <dbReference type="Proteomes" id="UP001419910"/>
    </source>
</evidence>
<comment type="caution">
    <text evidence="3">The sequence shown here is derived from an EMBL/GenBank/DDBJ whole genome shotgun (WGS) entry which is preliminary data.</text>
</comment>
<evidence type="ECO:0000259" key="2">
    <source>
        <dbReference type="Pfam" id="PF08327"/>
    </source>
</evidence>
<dbReference type="EMBL" id="JBDIME010000052">
    <property type="protein sequence ID" value="MEN2793520.1"/>
    <property type="molecule type" value="Genomic_DNA"/>
</dbReference>
<accession>A0ABU9YCH4</accession>
<name>A0ABU9YCH4_9SPHN</name>
<sequence length="157" mass="17481">MPAHHATASGFDLDRPARTIRFERDFAASPAQLFAAWTEPEHVTQWWDASGKPLVRCEIDLRVGGHFSYVVQDHPEMPFAGVYREIVPNERLVFDALGAVGRVTLQGRDHGTHMIVEIICASAEQLEQFIQMGVHIGTSGTMDNLVRHLDELVAPPV</sequence>
<evidence type="ECO:0000313" key="3">
    <source>
        <dbReference type="EMBL" id="MEN2793520.1"/>
    </source>
</evidence>
<dbReference type="Proteomes" id="UP001419910">
    <property type="component" value="Unassembled WGS sequence"/>
</dbReference>
<gene>
    <name evidence="3" type="ORF">ABC974_28135</name>
</gene>
<dbReference type="RefSeq" id="WP_343891964.1">
    <property type="nucleotide sequence ID" value="NZ_BAAAEH010000048.1"/>
</dbReference>
<organism evidence="3 4">
    <name type="scientific">Sphingomonas oligophenolica</name>
    <dbReference type="NCBI Taxonomy" id="301154"/>
    <lineage>
        <taxon>Bacteria</taxon>
        <taxon>Pseudomonadati</taxon>
        <taxon>Pseudomonadota</taxon>
        <taxon>Alphaproteobacteria</taxon>
        <taxon>Sphingomonadales</taxon>
        <taxon>Sphingomonadaceae</taxon>
        <taxon>Sphingomonas</taxon>
    </lineage>
</organism>
<dbReference type="SUPFAM" id="SSF55961">
    <property type="entry name" value="Bet v1-like"/>
    <property type="match status" value="1"/>
</dbReference>
<protein>
    <submittedName>
        <fullName evidence="3">SRPBCC domain-containing protein</fullName>
    </submittedName>
</protein>
<dbReference type="InterPro" id="IPR013538">
    <property type="entry name" value="ASHA1/2-like_C"/>
</dbReference>
<dbReference type="Pfam" id="PF08327">
    <property type="entry name" value="AHSA1"/>
    <property type="match status" value="1"/>
</dbReference>
<comment type="similarity">
    <text evidence="1">Belongs to the AHA1 family.</text>
</comment>
<reference evidence="3 4" key="1">
    <citation type="submission" date="2024-05" db="EMBL/GenBank/DDBJ databases">
        <authorList>
            <person name="Liu Q."/>
            <person name="Xin Y.-H."/>
        </authorList>
    </citation>
    <scope>NUCLEOTIDE SEQUENCE [LARGE SCALE GENOMIC DNA]</scope>
    <source>
        <strain evidence="3 4">CGMCC 1.10181</strain>
    </source>
</reference>
<dbReference type="Gene3D" id="3.30.530.20">
    <property type="match status" value="1"/>
</dbReference>
<proteinExistence type="inferred from homology"/>
<dbReference type="InterPro" id="IPR023393">
    <property type="entry name" value="START-like_dom_sf"/>
</dbReference>